<dbReference type="InterPro" id="IPR036922">
    <property type="entry name" value="Rieske_2Fe-2S_sf"/>
</dbReference>
<keyword evidence="1" id="KW-0001">2Fe-2S</keyword>
<accession>A0A3N2GRA0</accession>
<evidence type="ECO:0000256" key="4">
    <source>
        <dbReference type="ARBA" id="ARBA00023014"/>
    </source>
</evidence>
<comment type="caution">
    <text evidence="8">The sequence shown here is derived from an EMBL/GenBank/DDBJ whole genome shotgun (WGS) entry which is preliminary data.</text>
</comment>
<evidence type="ECO:0000313" key="9">
    <source>
        <dbReference type="Proteomes" id="UP000274843"/>
    </source>
</evidence>
<comment type="cofactor">
    <cofactor evidence="5">
        <name>[2Fe-2S] cluster</name>
        <dbReference type="ChEBI" id="CHEBI:190135"/>
    </cofactor>
</comment>
<dbReference type="GO" id="GO:0046872">
    <property type="term" value="F:metal ion binding"/>
    <property type="evidence" value="ECO:0007669"/>
    <property type="project" value="UniProtKB-KW"/>
</dbReference>
<keyword evidence="3" id="KW-0408">Iron</keyword>
<keyword evidence="4" id="KW-0411">Iron-sulfur</keyword>
<proteinExistence type="inferred from homology"/>
<organism evidence="8 9">
    <name type="scientific">Amycolatopsis thermoflava</name>
    <dbReference type="NCBI Taxonomy" id="84480"/>
    <lineage>
        <taxon>Bacteria</taxon>
        <taxon>Bacillati</taxon>
        <taxon>Actinomycetota</taxon>
        <taxon>Actinomycetes</taxon>
        <taxon>Pseudonocardiales</taxon>
        <taxon>Pseudonocardiaceae</taxon>
        <taxon>Amycolatopsis</taxon>
        <taxon>Amycolatopsis methanolica group</taxon>
    </lineage>
</organism>
<reference evidence="8 9" key="1">
    <citation type="submission" date="2018-11" db="EMBL/GenBank/DDBJ databases">
        <title>Sequencing the genomes of 1000 actinobacteria strains.</title>
        <authorList>
            <person name="Klenk H.-P."/>
        </authorList>
    </citation>
    <scope>NUCLEOTIDE SEQUENCE [LARGE SCALE GENOMIC DNA]</scope>
    <source>
        <strain evidence="8 9">DSM 44348</strain>
    </source>
</reference>
<evidence type="ECO:0000256" key="6">
    <source>
        <dbReference type="ARBA" id="ARBA00038001"/>
    </source>
</evidence>
<dbReference type="EMBL" id="RKHY01000001">
    <property type="protein sequence ID" value="ROS38435.1"/>
    <property type="molecule type" value="Genomic_DNA"/>
</dbReference>
<evidence type="ECO:0000313" key="8">
    <source>
        <dbReference type="EMBL" id="ROS38435.1"/>
    </source>
</evidence>
<evidence type="ECO:0000256" key="1">
    <source>
        <dbReference type="ARBA" id="ARBA00022714"/>
    </source>
</evidence>
<dbReference type="GO" id="GO:0051537">
    <property type="term" value="F:2 iron, 2 sulfur cluster binding"/>
    <property type="evidence" value="ECO:0007669"/>
    <property type="project" value="UniProtKB-KW"/>
</dbReference>
<sequence length="129" mass="14329">MSGAIRVAALRDVPEDRFLIVDVEGTEVGIVRDGDEVHAVRNLCPHHNAPVCRGRVAGTMLPSDPGEMSYGMDRRVVVCPWHQFEFDLVSGRPLFTNVRGRIRTYAVTVDGEDVYIEPGRRPAENGEAR</sequence>
<feature type="domain" description="Rieske" evidence="7">
    <location>
        <begin position="5"/>
        <end position="116"/>
    </location>
</feature>
<dbReference type="GO" id="GO:0004497">
    <property type="term" value="F:monooxygenase activity"/>
    <property type="evidence" value="ECO:0007669"/>
    <property type="project" value="UniProtKB-ARBA"/>
</dbReference>
<dbReference type="InterPro" id="IPR017941">
    <property type="entry name" value="Rieske_2Fe-2S"/>
</dbReference>
<protein>
    <submittedName>
        <fullName evidence="8">Nitrite reductase/ring-hydroxylating ferredoxin subunit</fullName>
    </submittedName>
</protein>
<evidence type="ECO:0000256" key="2">
    <source>
        <dbReference type="ARBA" id="ARBA00022723"/>
    </source>
</evidence>
<dbReference type="GeneID" id="301842184"/>
<dbReference type="Gene3D" id="2.102.10.10">
    <property type="entry name" value="Rieske [2Fe-2S] iron-sulphur domain"/>
    <property type="match status" value="1"/>
</dbReference>
<dbReference type="AlphaFoldDB" id="A0A3N2GRA0"/>
<dbReference type="PROSITE" id="PS51296">
    <property type="entry name" value="RIESKE"/>
    <property type="match status" value="1"/>
</dbReference>
<dbReference type="PANTHER" id="PTHR21496">
    <property type="entry name" value="FERREDOXIN-RELATED"/>
    <property type="match status" value="1"/>
</dbReference>
<evidence type="ECO:0000256" key="3">
    <source>
        <dbReference type="ARBA" id="ARBA00023004"/>
    </source>
</evidence>
<evidence type="ECO:0000256" key="5">
    <source>
        <dbReference type="ARBA" id="ARBA00034078"/>
    </source>
</evidence>
<comment type="similarity">
    <text evidence="6">Belongs to the bacterial ring-hydroxylating dioxygenase ferredoxin component family.</text>
</comment>
<keyword evidence="2" id="KW-0479">Metal-binding</keyword>
<dbReference type="GO" id="GO:0016705">
    <property type="term" value="F:oxidoreductase activity, acting on paired donors, with incorporation or reduction of molecular oxygen"/>
    <property type="evidence" value="ECO:0007669"/>
    <property type="project" value="UniProtKB-ARBA"/>
</dbReference>
<name>A0A3N2GRA0_9PSEU</name>
<keyword evidence="9" id="KW-1185">Reference proteome</keyword>
<dbReference type="SUPFAM" id="SSF50022">
    <property type="entry name" value="ISP domain"/>
    <property type="match status" value="1"/>
</dbReference>
<evidence type="ECO:0000259" key="7">
    <source>
        <dbReference type="PROSITE" id="PS51296"/>
    </source>
</evidence>
<dbReference type="Pfam" id="PF00355">
    <property type="entry name" value="Rieske"/>
    <property type="match status" value="1"/>
</dbReference>
<gene>
    <name evidence="8" type="ORF">EDD35_0711</name>
</gene>
<dbReference type="RefSeq" id="WP_123682809.1">
    <property type="nucleotide sequence ID" value="NZ_RKHY01000001.1"/>
</dbReference>
<dbReference type="PANTHER" id="PTHR21496:SF0">
    <property type="entry name" value="RIESKE DOMAIN-CONTAINING PROTEIN"/>
    <property type="match status" value="1"/>
</dbReference>
<dbReference type="Proteomes" id="UP000274843">
    <property type="component" value="Unassembled WGS sequence"/>
</dbReference>